<dbReference type="STRING" id="2020962.A0A2N1J7H2"/>
<reference evidence="3 4" key="1">
    <citation type="submission" date="2017-10" db="EMBL/GenBank/DDBJ databases">
        <title>A novel species of cold-tolerant Malassezia isolated from bats.</title>
        <authorList>
            <person name="Lorch J.M."/>
            <person name="Palmer J.M."/>
            <person name="Vanderwolf K.J."/>
            <person name="Schmidt K.Z."/>
            <person name="Verant M.L."/>
            <person name="Weller T.J."/>
            <person name="Blehert D.S."/>
        </authorList>
    </citation>
    <scope>NUCLEOTIDE SEQUENCE [LARGE SCALE GENOMIC DNA]</scope>
    <source>
        <strain evidence="3 4">NWHC:44797-103</strain>
    </source>
</reference>
<dbReference type="PROSITE" id="PS50033">
    <property type="entry name" value="UBX"/>
    <property type="match status" value="1"/>
</dbReference>
<accession>A0A2N1J7H2</accession>
<proteinExistence type="predicted"/>
<dbReference type="Proteomes" id="UP000232875">
    <property type="component" value="Unassembled WGS sequence"/>
</dbReference>
<gene>
    <name evidence="3" type="ORF">MVES_003669</name>
</gene>
<dbReference type="InterPro" id="IPR029071">
    <property type="entry name" value="Ubiquitin-like_domsf"/>
</dbReference>
<feature type="domain" description="UBX" evidence="2">
    <location>
        <begin position="79"/>
        <end position="161"/>
    </location>
</feature>
<dbReference type="GO" id="GO:0005737">
    <property type="term" value="C:cytoplasm"/>
    <property type="evidence" value="ECO:0007669"/>
    <property type="project" value="TreeGrafter"/>
</dbReference>
<organism evidence="3 4">
    <name type="scientific">Malassezia vespertilionis</name>
    <dbReference type="NCBI Taxonomy" id="2020962"/>
    <lineage>
        <taxon>Eukaryota</taxon>
        <taxon>Fungi</taxon>
        <taxon>Dikarya</taxon>
        <taxon>Basidiomycota</taxon>
        <taxon>Ustilaginomycotina</taxon>
        <taxon>Malasseziomycetes</taxon>
        <taxon>Malasseziales</taxon>
        <taxon>Malasseziaceae</taxon>
        <taxon>Malassezia</taxon>
    </lineage>
</organism>
<dbReference type="CDD" id="cd01767">
    <property type="entry name" value="UBX"/>
    <property type="match status" value="1"/>
</dbReference>
<dbReference type="PANTHER" id="PTHR46467:SF1">
    <property type="entry name" value="TETHER CONTAINING UBX DOMAIN FOR GLUT4"/>
    <property type="match status" value="1"/>
</dbReference>
<dbReference type="AlphaFoldDB" id="A0A2N1J7H2"/>
<keyword evidence="4" id="KW-1185">Reference proteome</keyword>
<evidence type="ECO:0000313" key="3">
    <source>
        <dbReference type="EMBL" id="PKI82494.1"/>
    </source>
</evidence>
<sequence>MHAYEDATGEPSARVAVYRAPNSRAYAAPPPENDDFEPTTAELTTAYANALSQRHGPNAPLMTSAMRAKRDAEVQQHKKKFDSVRIRVRFADRTQLEKVFPHSATILHVYELVDCALEAECGHDYVLFQSPPKRDYLRTDPALRTTTLGELGFAPGAVLGIRWPDASRNGAYDALLTTATDAPAPLLPHLLAKARDMPSAPSFSGAQIPSVRGSDEHTDTRVPSDKRKLPKWFKGTRGKQWKDIRSKYIEDGNDDNDDE</sequence>
<dbReference type="GO" id="GO:0006886">
    <property type="term" value="P:intracellular protein transport"/>
    <property type="evidence" value="ECO:0007669"/>
    <property type="project" value="TreeGrafter"/>
</dbReference>
<evidence type="ECO:0000256" key="1">
    <source>
        <dbReference type="SAM" id="MobiDB-lite"/>
    </source>
</evidence>
<feature type="compositionally biased region" description="Basic residues" evidence="1">
    <location>
        <begin position="228"/>
        <end position="239"/>
    </location>
</feature>
<protein>
    <recommendedName>
        <fullName evidence="2">UBX domain-containing protein</fullName>
    </recommendedName>
</protein>
<dbReference type="SUPFAM" id="SSF54236">
    <property type="entry name" value="Ubiquitin-like"/>
    <property type="match status" value="1"/>
</dbReference>
<evidence type="ECO:0000313" key="4">
    <source>
        <dbReference type="Proteomes" id="UP000232875"/>
    </source>
</evidence>
<dbReference type="GO" id="GO:0005634">
    <property type="term" value="C:nucleus"/>
    <property type="evidence" value="ECO:0007669"/>
    <property type="project" value="TreeGrafter"/>
</dbReference>
<name>A0A2N1J7H2_9BASI</name>
<dbReference type="GO" id="GO:0012506">
    <property type="term" value="C:vesicle membrane"/>
    <property type="evidence" value="ECO:0007669"/>
    <property type="project" value="TreeGrafter"/>
</dbReference>
<dbReference type="PANTHER" id="PTHR46467">
    <property type="entry name" value="TETHER CONTAINING UBX DOMAIN FOR GLUT4"/>
    <property type="match status" value="1"/>
</dbReference>
<dbReference type="Pfam" id="PF00789">
    <property type="entry name" value="UBX"/>
    <property type="match status" value="1"/>
</dbReference>
<evidence type="ECO:0000259" key="2">
    <source>
        <dbReference type="PROSITE" id="PS50033"/>
    </source>
</evidence>
<dbReference type="EMBL" id="KZ454995">
    <property type="protein sequence ID" value="PKI82494.1"/>
    <property type="molecule type" value="Genomic_DNA"/>
</dbReference>
<dbReference type="Gene3D" id="3.10.20.90">
    <property type="entry name" value="Phosphatidylinositol 3-kinase Catalytic Subunit, Chain A, domain 1"/>
    <property type="match status" value="1"/>
</dbReference>
<feature type="compositionally biased region" description="Basic and acidic residues" evidence="1">
    <location>
        <begin position="213"/>
        <end position="227"/>
    </location>
</feature>
<dbReference type="InterPro" id="IPR001012">
    <property type="entry name" value="UBX_dom"/>
</dbReference>
<dbReference type="OrthoDB" id="440781at2759"/>
<feature type="region of interest" description="Disordered" evidence="1">
    <location>
        <begin position="198"/>
        <end position="239"/>
    </location>
</feature>